<comment type="caution">
    <text evidence="1">The sequence shown here is derived from an EMBL/GenBank/DDBJ whole genome shotgun (WGS) entry which is preliminary data.</text>
</comment>
<name>A0ABP7J3Y6_9ACTN</name>
<reference evidence="2" key="1">
    <citation type="journal article" date="2019" name="Int. J. Syst. Evol. Microbiol.">
        <title>The Global Catalogue of Microorganisms (GCM) 10K type strain sequencing project: providing services to taxonomists for standard genome sequencing and annotation.</title>
        <authorList>
            <consortium name="The Broad Institute Genomics Platform"/>
            <consortium name="The Broad Institute Genome Sequencing Center for Infectious Disease"/>
            <person name="Wu L."/>
            <person name="Ma J."/>
        </authorList>
    </citation>
    <scope>NUCLEOTIDE SEQUENCE [LARGE SCALE GENOMIC DNA]</scope>
    <source>
        <strain evidence="2">JCM 16908</strain>
    </source>
</reference>
<sequence length="60" mass="6925">MVPDAFMVVQQWLAVVPEKSSVAREVGPVGLLVVWEMYSWVVVEEWSGRWRGFGCWISRV</sequence>
<keyword evidence="2" id="KW-1185">Reference proteome</keyword>
<protein>
    <submittedName>
        <fullName evidence="1">Uncharacterized protein</fullName>
    </submittedName>
</protein>
<accession>A0ABP7J3Y6</accession>
<proteinExistence type="predicted"/>
<gene>
    <name evidence="1" type="ORF">GCM10022226_63710</name>
</gene>
<dbReference type="Proteomes" id="UP001500888">
    <property type="component" value="Unassembled WGS sequence"/>
</dbReference>
<organism evidence="1 2">
    <name type="scientific">Sphaerisporangium flaviroseum</name>
    <dbReference type="NCBI Taxonomy" id="509199"/>
    <lineage>
        <taxon>Bacteria</taxon>
        <taxon>Bacillati</taxon>
        <taxon>Actinomycetota</taxon>
        <taxon>Actinomycetes</taxon>
        <taxon>Streptosporangiales</taxon>
        <taxon>Streptosporangiaceae</taxon>
        <taxon>Sphaerisporangium</taxon>
    </lineage>
</organism>
<dbReference type="EMBL" id="BAAAZR010000035">
    <property type="protein sequence ID" value="GAA3833614.1"/>
    <property type="molecule type" value="Genomic_DNA"/>
</dbReference>
<evidence type="ECO:0000313" key="1">
    <source>
        <dbReference type="EMBL" id="GAA3833614.1"/>
    </source>
</evidence>
<evidence type="ECO:0000313" key="2">
    <source>
        <dbReference type="Proteomes" id="UP001500888"/>
    </source>
</evidence>